<reference evidence="1 2" key="1">
    <citation type="journal article" date="2015" name="Proc. Natl. Acad. Sci. U.S.A.">
        <title>The resurrection genome of Boea hygrometrica: A blueprint for survival of dehydration.</title>
        <authorList>
            <person name="Xiao L."/>
            <person name="Yang G."/>
            <person name="Zhang L."/>
            <person name="Yang X."/>
            <person name="Zhao S."/>
            <person name="Ji Z."/>
            <person name="Zhou Q."/>
            <person name="Hu M."/>
            <person name="Wang Y."/>
            <person name="Chen M."/>
            <person name="Xu Y."/>
            <person name="Jin H."/>
            <person name="Xiao X."/>
            <person name="Hu G."/>
            <person name="Bao F."/>
            <person name="Hu Y."/>
            <person name="Wan P."/>
            <person name="Li L."/>
            <person name="Deng X."/>
            <person name="Kuang T."/>
            <person name="Xiang C."/>
            <person name="Zhu J.K."/>
            <person name="Oliver M.J."/>
            <person name="He Y."/>
        </authorList>
    </citation>
    <scope>NUCLEOTIDE SEQUENCE [LARGE SCALE GENOMIC DNA]</scope>
    <source>
        <strain evidence="2">cv. XS01</strain>
    </source>
</reference>
<organism evidence="1 2">
    <name type="scientific">Dorcoceras hygrometricum</name>
    <dbReference type="NCBI Taxonomy" id="472368"/>
    <lineage>
        <taxon>Eukaryota</taxon>
        <taxon>Viridiplantae</taxon>
        <taxon>Streptophyta</taxon>
        <taxon>Embryophyta</taxon>
        <taxon>Tracheophyta</taxon>
        <taxon>Spermatophyta</taxon>
        <taxon>Magnoliopsida</taxon>
        <taxon>eudicotyledons</taxon>
        <taxon>Gunneridae</taxon>
        <taxon>Pentapetalae</taxon>
        <taxon>asterids</taxon>
        <taxon>lamiids</taxon>
        <taxon>Lamiales</taxon>
        <taxon>Gesneriaceae</taxon>
        <taxon>Didymocarpoideae</taxon>
        <taxon>Trichosporeae</taxon>
        <taxon>Loxocarpinae</taxon>
        <taxon>Dorcoceras</taxon>
    </lineage>
</organism>
<proteinExistence type="predicted"/>
<protein>
    <submittedName>
        <fullName evidence="1">Dystroglycan-like</fullName>
    </submittedName>
</protein>
<gene>
    <name evidence="1" type="ORF">F511_41098</name>
</gene>
<keyword evidence="2" id="KW-1185">Reference proteome</keyword>
<evidence type="ECO:0000313" key="2">
    <source>
        <dbReference type="Proteomes" id="UP000250235"/>
    </source>
</evidence>
<accession>A0A2Z7CYR0</accession>
<name>A0A2Z7CYR0_9LAMI</name>
<dbReference type="AlphaFoldDB" id="A0A2Z7CYR0"/>
<evidence type="ECO:0000313" key="1">
    <source>
        <dbReference type="EMBL" id="KZV52111.1"/>
    </source>
</evidence>
<dbReference type="EMBL" id="KQ991165">
    <property type="protein sequence ID" value="KZV52111.1"/>
    <property type="molecule type" value="Genomic_DNA"/>
</dbReference>
<sequence>MESSLFSNAQHVDFDSVLAMDDPGMVSMFEALMASGLRGFLGCPAVVYEDALVDFFENASVRNGVVFSTVGGQIVKISEKLFAESFELPVEGLGDLSEMPKDAIFDARSIVSLSGEQINLSGRKYQMKMPYRLLCDIVAKAISVKAGSFNAITVEKFSLMTAVVCGVKMNWAKFLFGILKKMVAAKTKQAKGFAIQISLLLATFPAVELGAAKKKDVSKKRTAADIEAAVPKKKRTSKKKSISSISSLEMVAVAEEAVPIQQVLDETRADDAPADITEPAVTVEKNWFDLPYEDIVKQWEAERPVVTPSDTEDDDVATADVAPADQVQQVEEVVAPISAEECQRQRFDKLERRRGVHCFVSADEDFSRLFVEVVQQLLSLIVEDCDTTAFDLVGTTAYWLRVFSRSIYSADALHVVVQQMLYEDS</sequence>
<dbReference type="Proteomes" id="UP000250235">
    <property type="component" value="Unassembled WGS sequence"/>
</dbReference>